<dbReference type="PANTHER" id="PTHR21600:SF89">
    <property type="entry name" value="RIBOSOMAL LARGE SUBUNIT PSEUDOURIDINE SYNTHASE A"/>
    <property type="match status" value="1"/>
</dbReference>
<dbReference type="CDD" id="cd02869">
    <property type="entry name" value="PseudoU_synth_RluA_like"/>
    <property type="match status" value="1"/>
</dbReference>
<dbReference type="GO" id="GO:0140098">
    <property type="term" value="F:catalytic activity, acting on RNA"/>
    <property type="evidence" value="ECO:0007669"/>
    <property type="project" value="UniProtKB-ARBA"/>
</dbReference>
<dbReference type="GO" id="GO:0009982">
    <property type="term" value="F:pseudouridine synthase activity"/>
    <property type="evidence" value="ECO:0007669"/>
    <property type="project" value="InterPro"/>
</dbReference>
<reference evidence="3" key="2">
    <citation type="journal article" date="2021" name="PeerJ">
        <title>Extensive microbial diversity within the chicken gut microbiome revealed by metagenomics and culture.</title>
        <authorList>
            <person name="Gilroy R."/>
            <person name="Ravi A."/>
            <person name="Getino M."/>
            <person name="Pursley I."/>
            <person name="Horton D.L."/>
            <person name="Alikhan N.F."/>
            <person name="Baker D."/>
            <person name="Gharbi K."/>
            <person name="Hall N."/>
            <person name="Watson M."/>
            <person name="Adriaenssens E.M."/>
            <person name="Foster-Nyarko E."/>
            <person name="Jarju S."/>
            <person name="Secka A."/>
            <person name="Antonio M."/>
            <person name="Oren A."/>
            <person name="Chaudhuri R.R."/>
            <person name="La Ragione R."/>
            <person name="Hildebrand F."/>
            <person name="Pallen M.J."/>
        </authorList>
    </citation>
    <scope>NUCLEOTIDE SEQUENCE</scope>
    <source>
        <strain evidence="3">2478</strain>
    </source>
</reference>
<dbReference type="Proteomes" id="UP000823771">
    <property type="component" value="Unassembled WGS sequence"/>
</dbReference>
<dbReference type="InterPro" id="IPR050188">
    <property type="entry name" value="RluA_PseudoU_synthase"/>
</dbReference>
<feature type="coiled-coil region" evidence="1">
    <location>
        <begin position="191"/>
        <end position="232"/>
    </location>
</feature>
<proteinExistence type="predicted"/>
<dbReference type="EMBL" id="JADILZ010000028">
    <property type="protein sequence ID" value="MBO8477909.1"/>
    <property type="molecule type" value="Genomic_DNA"/>
</dbReference>
<protein>
    <submittedName>
        <fullName evidence="3">RNA pseudouridine synthase</fullName>
    </submittedName>
</protein>
<dbReference type="Pfam" id="PF00849">
    <property type="entry name" value="PseudoU_synth_2"/>
    <property type="match status" value="1"/>
</dbReference>
<feature type="domain" description="Pseudouridine synthase RsuA/RluA-like" evidence="2">
    <location>
        <begin position="358"/>
        <end position="529"/>
    </location>
</feature>
<sequence>MTKTDVTLVHSLGPEAGKYGIPDRFTYPFRYTPAPVTMLAAGMVLEHISACDELQAAFSEGKMLGVLVVRGQDGSTGFLAGFSGLAGGRGTIPYFVPPVMDLTDPEGHFKKEERIVSKLNEEIRKAGENPELKEAARNLETAKEESVRRISAWKSRMAESKARRDATRKAGTDSLTEERLIKESQYEKAQLKRITAECRAAEEEAARQYAAMSEQIRRLKEMRQRKSEELQEWIFRNMVVENALGEQKSILQIFEGKGAVPPGGTGECAAPKLLHYAYTHGLHPLAMGEFWYGAPSGKQGEVRLHGKFYPSCTGKCGPLLGFMLQGLDVELPDSQGTQSTGILEQHGMKARTLYEDDDIIVAEKPSGMLSSPGKTGEMSLQEILSETTGGQILSVHRLDMDTSGLIIYARNPKSQKDLQRQFERHEVEKEYTALLDAPGGRPHTESLAPAACGEISRAGNAFLQPGEQGVISLPIAPDHHDRPRQKVDHDKGKDAVTHFEVTGRGNGWIRVRFRPITGRTHQLRVHAAHPFGLSLPIKGDRLYGGSWDPAVSRLCLHASKIRFRHPSSGEEMVFESCPPF</sequence>
<dbReference type="InterPro" id="IPR020103">
    <property type="entry name" value="PsdUridine_synth_cat_dom_sf"/>
</dbReference>
<dbReference type="PANTHER" id="PTHR21600">
    <property type="entry name" value="MITOCHONDRIAL RNA PSEUDOURIDINE SYNTHASE"/>
    <property type="match status" value="1"/>
</dbReference>
<evidence type="ECO:0000256" key="1">
    <source>
        <dbReference type="SAM" id="Coils"/>
    </source>
</evidence>
<dbReference type="Gene3D" id="3.30.2350.10">
    <property type="entry name" value="Pseudouridine synthase"/>
    <property type="match status" value="1"/>
</dbReference>
<dbReference type="GO" id="GO:0000455">
    <property type="term" value="P:enzyme-directed rRNA pseudouridine synthesis"/>
    <property type="evidence" value="ECO:0007669"/>
    <property type="project" value="TreeGrafter"/>
</dbReference>
<evidence type="ECO:0000313" key="4">
    <source>
        <dbReference type="Proteomes" id="UP000823771"/>
    </source>
</evidence>
<dbReference type="InterPro" id="IPR006145">
    <property type="entry name" value="PsdUridine_synth_RsuA/RluA"/>
</dbReference>
<dbReference type="SUPFAM" id="SSF55120">
    <property type="entry name" value="Pseudouridine synthase"/>
    <property type="match status" value="1"/>
</dbReference>
<comment type="caution">
    <text evidence="3">The sequence shown here is derived from an EMBL/GenBank/DDBJ whole genome shotgun (WGS) entry which is preliminary data.</text>
</comment>
<gene>
    <name evidence="3" type="ORF">IAB80_03305</name>
</gene>
<dbReference type="GO" id="GO:0003723">
    <property type="term" value="F:RNA binding"/>
    <property type="evidence" value="ECO:0007669"/>
    <property type="project" value="InterPro"/>
</dbReference>
<name>A0A9D9IU04_9BACT</name>
<evidence type="ECO:0000313" key="3">
    <source>
        <dbReference type="EMBL" id="MBO8477909.1"/>
    </source>
</evidence>
<organism evidence="3 4">
    <name type="scientific">Candidatus Cryptobacteroides excrementipullorum</name>
    <dbReference type="NCBI Taxonomy" id="2840761"/>
    <lineage>
        <taxon>Bacteria</taxon>
        <taxon>Pseudomonadati</taxon>
        <taxon>Bacteroidota</taxon>
        <taxon>Bacteroidia</taxon>
        <taxon>Bacteroidales</taxon>
        <taxon>Candidatus Cryptobacteroides</taxon>
    </lineage>
</organism>
<evidence type="ECO:0000259" key="2">
    <source>
        <dbReference type="Pfam" id="PF00849"/>
    </source>
</evidence>
<reference evidence="3" key="1">
    <citation type="submission" date="2020-10" db="EMBL/GenBank/DDBJ databases">
        <authorList>
            <person name="Gilroy R."/>
        </authorList>
    </citation>
    <scope>NUCLEOTIDE SEQUENCE</scope>
    <source>
        <strain evidence="3">2478</strain>
    </source>
</reference>
<dbReference type="AlphaFoldDB" id="A0A9D9IU04"/>
<accession>A0A9D9IU04</accession>
<keyword evidence="1" id="KW-0175">Coiled coil</keyword>